<dbReference type="PANTHER" id="PTHR38887:SF1">
    <property type="entry name" value="RAS MODIFICATION PROTEIN ERF4"/>
    <property type="match status" value="1"/>
</dbReference>
<dbReference type="InterPro" id="IPR053221">
    <property type="entry name" value="Burnettramic_acid_biosynth"/>
</dbReference>
<keyword evidence="3" id="KW-1185">Reference proteome</keyword>
<dbReference type="OrthoDB" id="3433125at2759"/>
<dbReference type="EMBL" id="JAADJZ010000008">
    <property type="protein sequence ID" value="KAF2873247.1"/>
    <property type="molecule type" value="Genomic_DNA"/>
</dbReference>
<evidence type="ECO:0000313" key="2">
    <source>
        <dbReference type="EMBL" id="KAF2873247.1"/>
    </source>
</evidence>
<name>A0A7C8IHS6_9PLEO</name>
<sequence>MSFIITRIVTGVSTSIGLAAEKYYDRKDRKIALQEFAETATADNGRITGDERDWALDDAAEETFTQRPTEEATIADLVHDTIPAPSSAHAANAQLRLAYPIIIPQRRPGTKARGFARAYAPDLEAFGIDQNTFLRFLKNFQAASQASPFLNALTISAGIASSVPATLTFAVPLAVSIIAGTAIELQGRYKANAYLDQINKELFMPLGLYAMVLVYRSDDATDADEPTLAVETVNMETAKHITKWGLPEGATQPEGTDSGSSKTLRPIRGASGKTKGDAMMPLEVAPLIYPGLDTRASRPELSRDESFKQRLQRNKKFVGEYYDRRAAASYTGNNPETLLAKSTAEASFRSRFADPNHPVNNGTPTALLTGGNVRGIMPVRETGEDGRLMPKEKYDVIKLGDVRGPIGLVGYGLQGVQKVLGSDVMYLTVVNMPSEEELEEARRVLRDKKGFATMLKAFLETKEA</sequence>
<accession>A0A7C8IHS6</accession>
<dbReference type="AlphaFoldDB" id="A0A7C8IHS6"/>
<feature type="region of interest" description="Disordered" evidence="1">
    <location>
        <begin position="246"/>
        <end position="276"/>
    </location>
</feature>
<feature type="compositionally biased region" description="Polar residues" evidence="1">
    <location>
        <begin position="253"/>
        <end position="263"/>
    </location>
</feature>
<dbReference type="Proteomes" id="UP000481861">
    <property type="component" value="Unassembled WGS sequence"/>
</dbReference>
<proteinExistence type="predicted"/>
<reference evidence="2 3" key="1">
    <citation type="submission" date="2020-01" db="EMBL/GenBank/DDBJ databases">
        <authorList>
            <consortium name="DOE Joint Genome Institute"/>
            <person name="Haridas S."/>
            <person name="Albert R."/>
            <person name="Binder M."/>
            <person name="Bloem J."/>
            <person name="Labutti K."/>
            <person name="Salamov A."/>
            <person name="Andreopoulos B."/>
            <person name="Baker S.E."/>
            <person name="Barry K."/>
            <person name="Bills G."/>
            <person name="Bluhm B.H."/>
            <person name="Cannon C."/>
            <person name="Castanera R."/>
            <person name="Culley D.E."/>
            <person name="Daum C."/>
            <person name="Ezra D."/>
            <person name="Gonzalez J.B."/>
            <person name="Henrissat B."/>
            <person name="Kuo A."/>
            <person name="Liang C."/>
            <person name="Lipzen A."/>
            <person name="Lutzoni F."/>
            <person name="Magnuson J."/>
            <person name="Mondo S."/>
            <person name="Nolan M."/>
            <person name="Ohm R."/>
            <person name="Pangilinan J."/>
            <person name="Park H.-J.H."/>
            <person name="Ramirez L."/>
            <person name="Alfaro M."/>
            <person name="Sun H."/>
            <person name="Tritt A."/>
            <person name="Yoshinaga Y."/>
            <person name="Zwiers L.-H.L."/>
            <person name="Turgeon B.G."/>
            <person name="Goodwin S.B."/>
            <person name="Spatafora J.W."/>
            <person name="Crous P.W."/>
            <person name="Grigoriev I.V."/>
        </authorList>
    </citation>
    <scope>NUCLEOTIDE SEQUENCE [LARGE SCALE GENOMIC DNA]</scope>
    <source>
        <strain evidence="2 3">CBS 611.86</strain>
    </source>
</reference>
<gene>
    <name evidence="2" type="ORF">BDV95DRAFT_490249</name>
</gene>
<evidence type="ECO:0000313" key="3">
    <source>
        <dbReference type="Proteomes" id="UP000481861"/>
    </source>
</evidence>
<comment type="caution">
    <text evidence="2">The sequence shown here is derived from an EMBL/GenBank/DDBJ whole genome shotgun (WGS) entry which is preliminary data.</text>
</comment>
<dbReference type="PANTHER" id="PTHR38887">
    <property type="entry name" value="CHROMOSOME 21, WHOLE GENOME SHOTGUN SEQUENCE"/>
    <property type="match status" value="1"/>
</dbReference>
<protein>
    <submittedName>
        <fullName evidence="2">Uncharacterized protein</fullName>
    </submittedName>
</protein>
<evidence type="ECO:0000256" key="1">
    <source>
        <dbReference type="SAM" id="MobiDB-lite"/>
    </source>
</evidence>
<organism evidence="2 3">
    <name type="scientific">Massariosphaeria phaeospora</name>
    <dbReference type="NCBI Taxonomy" id="100035"/>
    <lineage>
        <taxon>Eukaryota</taxon>
        <taxon>Fungi</taxon>
        <taxon>Dikarya</taxon>
        <taxon>Ascomycota</taxon>
        <taxon>Pezizomycotina</taxon>
        <taxon>Dothideomycetes</taxon>
        <taxon>Pleosporomycetidae</taxon>
        <taxon>Pleosporales</taxon>
        <taxon>Pleosporales incertae sedis</taxon>
        <taxon>Massariosphaeria</taxon>
    </lineage>
</organism>